<dbReference type="SUPFAM" id="SSF53474">
    <property type="entry name" value="alpha/beta-Hydrolases"/>
    <property type="match status" value="1"/>
</dbReference>
<name>A0ABY4E806_VITST</name>
<dbReference type="PANTHER" id="PTHR48098:SF3">
    <property type="entry name" value="IRON(III) ENTEROBACTIN ESTERASE"/>
    <property type="match status" value="1"/>
</dbReference>
<comment type="similarity">
    <text evidence="4">Belongs to the Fes family.</text>
</comment>
<dbReference type="SUPFAM" id="SSF81296">
    <property type="entry name" value="E set domains"/>
    <property type="match status" value="1"/>
</dbReference>
<organism evidence="7 8">
    <name type="scientific">Vitreoscilla stercoraria</name>
    <dbReference type="NCBI Taxonomy" id="61"/>
    <lineage>
        <taxon>Bacteria</taxon>
        <taxon>Pseudomonadati</taxon>
        <taxon>Pseudomonadota</taxon>
        <taxon>Betaproteobacteria</taxon>
        <taxon>Neisseriales</taxon>
        <taxon>Neisseriaceae</taxon>
        <taxon>Vitreoscilla</taxon>
    </lineage>
</organism>
<reference evidence="7" key="1">
    <citation type="submission" date="2021-12" db="EMBL/GenBank/DDBJ databases">
        <authorList>
            <person name="Veyrier F.J."/>
        </authorList>
    </citation>
    <scope>NUCLEOTIDE SEQUENCE</scope>
    <source>
        <strain evidence="7">SAG 1488-6</strain>
    </source>
</reference>
<evidence type="ECO:0000256" key="2">
    <source>
        <dbReference type="ARBA" id="ARBA00022490"/>
    </source>
</evidence>
<evidence type="ECO:0000256" key="5">
    <source>
        <dbReference type="SAM" id="SignalP"/>
    </source>
</evidence>
<evidence type="ECO:0000313" key="7">
    <source>
        <dbReference type="EMBL" id="UOO91399.1"/>
    </source>
</evidence>
<feature type="chain" id="PRO_5046171657" evidence="5">
    <location>
        <begin position="18"/>
        <end position="542"/>
    </location>
</feature>
<protein>
    <submittedName>
        <fullName evidence="7">DUF3327 domain-containing protein</fullName>
    </submittedName>
</protein>
<evidence type="ECO:0000259" key="6">
    <source>
        <dbReference type="Pfam" id="PF11806"/>
    </source>
</evidence>
<evidence type="ECO:0000256" key="4">
    <source>
        <dbReference type="ARBA" id="ARBA00024201"/>
    </source>
</evidence>
<dbReference type="Gene3D" id="3.40.50.1820">
    <property type="entry name" value="alpha/beta hydrolase"/>
    <property type="match status" value="1"/>
</dbReference>
<evidence type="ECO:0000256" key="1">
    <source>
        <dbReference type="ARBA" id="ARBA00004496"/>
    </source>
</evidence>
<dbReference type="InterPro" id="IPR013783">
    <property type="entry name" value="Ig-like_fold"/>
</dbReference>
<evidence type="ECO:0000256" key="3">
    <source>
        <dbReference type="ARBA" id="ARBA00022801"/>
    </source>
</evidence>
<keyword evidence="5" id="KW-0732">Signal</keyword>
<keyword evidence="2" id="KW-0963">Cytoplasm</keyword>
<keyword evidence="8" id="KW-1185">Reference proteome</keyword>
<reference evidence="7" key="2">
    <citation type="journal article" date="2022" name="Res Sq">
        <title>Evolution of multicellular longitudinally dividing oral cavity symbionts (Neisseriaceae).</title>
        <authorList>
            <person name="Nyongesa S."/>
            <person name="Weber P."/>
            <person name="Bernet E."/>
            <person name="Pullido F."/>
            <person name="Nieckarz M."/>
            <person name="Delaby M."/>
            <person name="Nieves C."/>
            <person name="Viehboeck T."/>
            <person name="Krause N."/>
            <person name="Rivera-Millot A."/>
            <person name="Nakamura A."/>
            <person name="Vischer N."/>
            <person name="VanNieuwenhze M."/>
            <person name="Brun Y."/>
            <person name="Cava F."/>
            <person name="Bulgheresi S."/>
            <person name="Veyrier F."/>
        </authorList>
    </citation>
    <scope>NUCLEOTIDE SEQUENCE</scope>
    <source>
        <strain evidence="7">SAG 1488-6</strain>
    </source>
</reference>
<evidence type="ECO:0000313" key="8">
    <source>
        <dbReference type="Proteomes" id="UP000832034"/>
    </source>
</evidence>
<dbReference type="Pfam" id="PF11806">
    <property type="entry name" value="Enterochelin_N"/>
    <property type="match status" value="1"/>
</dbReference>
<keyword evidence="3" id="KW-0378">Hydrolase</keyword>
<dbReference type="EMBL" id="CP091512">
    <property type="protein sequence ID" value="UOO91399.1"/>
    <property type="molecule type" value="Genomic_DNA"/>
</dbReference>
<gene>
    <name evidence="7" type="ORF">LVJ81_06895</name>
</gene>
<dbReference type="Proteomes" id="UP000832034">
    <property type="component" value="Chromosome"/>
</dbReference>
<dbReference type="RefSeq" id="WP_019958993.1">
    <property type="nucleotide sequence ID" value="NZ_CP091512.1"/>
</dbReference>
<dbReference type="PANTHER" id="PTHR48098">
    <property type="entry name" value="ENTEROCHELIN ESTERASE-RELATED"/>
    <property type="match status" value="1"/>
</dbReference>
<dbReference type="InterPro" id="IPR000801">
    <property type="entry name" value="Esterase-like"/>
</dbReference>
<dbReference type="Gene3D" id="2.60.40.10">
    <property type="entry name" value="Immunoglobulins"/>
    <property type="match status" value="1"/>
</dbReference>
<dbReference type="InterPro" id="IPR014756">
    <property type="entry name" value="Ig_E-set"/>
</dbReference>
<dbReference type="Pfam" id="PF00756">
    <property type="entry name" value="Esterase"/>
    <property type="match status" value="1"/>
</dbReference>
<sequence>MKKLLLSLFILPTLVQADDLSHTWSHTDTLQTVAIDAKNQHYQGHLKFSALPEHMVSFGWQDSDQQQHVLLHTQQQEVPIYWSVPHNATHLWLKQSQASSQTIQAQLTLKIHTIYPQTDICHHAQPQSAVLQNLQQQLNTQPLAEHAQILNLFWQRIAAQSTPITEPINAQSMRLVYLWRGAKNNVRMIGGASNNHDWLQRLPNSDVWYKEYVVPHDYRGSYVFAVDIPHLQNDGMDGCDRQQAQESRAQRLAILGHLHTDPYNPNTLMASKTTTQRNESVFDAASESHPNTDTVVSSHVQTHVLHSSVLNNQRRISIYQPPNAANTNNLPTLIFLDGESYTESIDVPRLLDEWILTGRIAPVQAIFVHNPSAQARNQELPPNANYVHMIETELLPFLHTHLHTPMSAQNTAIIGSSFGGLAAANLGLSLPRHFSHVVSLSGSFWWQAKHQLPHDKPFVLQRIQHHPPTTLKWFLSANSDETGRNQAGILETTQEVYHSLKIQQQDVIFQQYSGGHNYVVWKKALLDALLHFYPAQNQNISK</sequence>
<dbReference type="InterPro" id="IPR029058">
    <property type="entry name" value="AB_hydrolase_fold"/>
</dbReference>
<accession>A0ABY4E806</accession>
<dbReference type="InterPro" id="IPR021764">
    <property type="entry name" value="Enterochelin_esterase_N"/>
</dbReference>
<feature type="domain" description="Enterochelin esterase N-terminal" evidence="6">
    <location>
        <begin position="176"/>
        <end position="283"/>
    </location>
</feature>
<proteinExistence type="inferred from homology"/>
<dbReference type="InterPro" id="IPR050583">
    <property type="entry name" value="Mycobacterial_A85_antigen"/>
</dbReference>
<feature type="signal peptide" evidence="5">
    <location>
        <begin position="1"/>
        <end position="17"/>
    </location>
</feature>
<comment type="subcellular location">
    <subcellularLocation>
        <location evidence="1">Cytoplasm</location>
    </subcellularLocation>
</comment>